<name>A0AA86W3X3_9FABA</name>
<protein>
    <submittedName>
        <fullName evidence="2">Uncharacterized protein</fullName>
    </submittedName>
</protein>
<dbReference type="Proteomes" id="UP001189624">
    <property type="component" value="Chromosome 11"/>
</dbReference>
<gene>
    <name evidence="2" type="ORF">AYBTSS11_LOCUS30231</name>
</gene>
<accession>A0AA86W3X3</accession>
<sequence>MQEIGQRRKDENPKPQILVGIREERTESAAREREREKKGTRNDGVLLKSKLWIFGELRCD</sequence>
<dbReference type="AlphaFoldDB" id="A0AA86W3X3"/>
<proteinExistence type="predicted"/>
<evidence type="ECO:0000256" key="1">
    <source>
        <dbReference type="SAM" id="MobiDB-lite"/>
    </source>
</evidence>
<feature type="region of interest" description="Disordered" evidence="1">
    <location>
        <begin position="1"/>
        <end position="41"/>
    </location>
</feature>
<dbReference type="EMBL" id="OY731408">
    <property type="protein sequence ID" value="CAJ1978057.1"/>
    <property type="molecule type" value="Genomic_DNA"/>
</dbReference>
<reference evidence="2" key="1">
    <citation type="submission" date="2023-10" db="EMBL/GenBank/DDBJ databases">
        <authorList>
            <person name="Domelevo Entfellner J.-B."/>
        </authorList>
    </citation>
    <scope>NUCLEOTIDE SEQUENCE</scope>
</reference>
<evidence type="ECO:0000313" key="2">
    <source>
        <dbReference type="EMBL" id="CAJ1978057.1"/>
    </source>
</evidence>
<organism evidence="2 3">
    <name type="scientific">Sphenostylis stenocarpa</name>
    <dbReference type="NCBI Taxonomy" id="92480"/>
    <lineage>
        <taxon>Eukaryota</taxon>
        <taxon>Viridiplantae</taxon>
        <taxon>Streptophyta</taxon>
        <taxon>Embryophyta</taxon>
        <taxon>Tracheophyta</taxon>
        <taxon>Spermatophyta</taxon>
        <taxon>Magnoliopsida</taxon>
        <taxon>eudicotyledons</taxon>
        <taxon>Gunneridae</taxon>
        <taxon>Pentapetalae</taxon>
        <taxon>rosids</taxon>
        <taxon>fabids</taxon>
        <taxon>Fabales</taxon>
        <taxon>Fabaceae</taxon>
        <taxon>Papilionoideae</taxon>
        <taxon>50 kb inversion clade</taxon>
        <taxon>NPAAA clade</taxon>
        <taxon>indigoferoid/millettioid clade</taxon>
        <taxon>Phaseoleae</taxon>
        <taxon>Sphenostylis</taxon>
    </lineage>
</organism>
<dbReference type="Gramene" id="rna-AYBTSS11_LOCUS30231">
    <property type="protein sequence ID" value="CAJ1978057.1"/>
    <property type="gene ID" value="gene-AYBTSS11_LOCUS30231"/>
</dbReference>
<feature type="compositionally biased region" description="Basic and acidic residues" evidence="1">
    <location>
        <begin position="1"/>
        <end position="13"/>
    </location>
</feature>
<feature type="compositionally biased region" description="Basic and acidic residues" evidence="1">
    <location>
        <begin position="21"/>
        <end position="41"/>
    </location>
</feature>
<evidence type="ECO:0000313" key="3">
    <source>
        <dbReference type="Proteomes" id="UP001189624"/>
    </source>
</evidence>
<keyword evidence="3" id="KW-1185">Reference proteome</keyword>